<evidence type="ECO:0000313" key="4">
    <source>
        <dbReference type="Proteomes" id="UP000022910"/>
    </source>
</evidence>
<evidence type="ECO:0000259" key="1">
    <source>
        <dbReference type="PROSITE" id="PS50097"/>
    </source>
</evidence>
<dbReference type="PANTHER" id="PTHR45774:SF3">
    <property type="entry name" value="BTB (POZ) DOMAIN-CONTAINING 2B-RELATED"/>
    <property type="match status" value="1"/>
</dbReference>
<gene>
    <name evidence="3" type="ORF">RirG_271880</name>
</gene>
<dbReference type="AlphaFoldDB" id="A0A015JT78"/>
<comment type="caution">
    <text evidence="3">The sequence shown here is derived from an EMBL/GenBank/DDBJ whole genome shotgun (WGS) entry which is preliminary data.</text>
</comment>
<sequence length="480" mass="56259">MKFYPKLSQNLLEILDDDDITIEVGNDPNVKIFRAHMVILNYRSPYLRRILSTNKKKNDETLVHIKLPNISPEIFQIILRIIINKYIYGGELTLEEYDISDILVTASELSLRELNNYLQSFLVKNKASWIEQNFNLVYQTSFENDSFLELQTYCNNLILKKPDKIFKSLNFSLIPEKVLISLVRNDNSRMSEIQVWEHVLKWEFSQNPELPSDPTNFSKNEFNILKNTLQQCIPLIRFYNLTSKEFSDKVLPYKKILPKELYMDLLKTFLNLHPDSRPSGIKPKPHNNIDNYPELIDSKIITIQHIELISKWIDKLDITDNLASSYEFKLMLRGSRDGFAANKFHEICDNKPRTITIVKVKDSDKILGGYNPVEWSSVSGYSATKNSFIFSFENSDSIEDYALSRVEDVFNAIWNGIWNGCNYGPSFGHSDLFLFGNRFYDKGYCKKRDYEKPIRETRRVRDNEIFSVEDYEIFQILQIS</sequence>
<evidence type="ECO:0000313" key="3">
    <source>
        <dbReference type="EMBL" id="EXX50326.1"/>
    </source>
</evidence>
<reference evidence="3 4" key="1">
    <citation type="submission" date="2014-02" db="EMBL/GenBank/DDBJ databases">
        <title>Single nucleus genome sequencing reveals high similarity among nuclei of an endomycorrhizal fungus.</title>
        <authorList>
            <person name="Lin K."/>
            <person name="Geurts R."/>
            <person name="Zhang Z."/>
            <person name="Limpens E."/>
            <person name="Saunders D.G."/>
            <person name="Mu D."/>
            <person name="Pang E."/>
            <person name="Cao H."/>
            <person name="Cha H."/>
            <person name="Lin T."/>
            <person name="Zhou Q."/>
            <person name="Shang Y."/>
            <person name="Li Y."/>
            <person name="Ivanov S."/>
            <person name="Sharma T."/>
            <person name="Velzen R.V."/>
            <person name="Ruijter N.D."/>
            <person name="Aanen D.K."/>
            <person name="Win J."/>
            <person name="Kamoun S."/>
            <person name="Bisseling T."/>
            <person name="Huang S."/>
        </authorList>
    </citation>
    <scope>NUCLEOTIDE SEQUENCE [LARGE SCALE GENOMIC DNA]</scope>
    <source>
        <strain evidence="4">DAOM197198w</strain>
    </source>
</reference>
<keyword evidence="4" id="KW-1185">Reference proteome</keyword>
<feature type="domain" description="BTB" evidence="1">
    <location>
        <begin position="18"/>
        <end position="91"/>
    </location>
</feature>
<dbReference type="Gene3D" id="1.25.40.420">
    <property type="match status" value="1"/>
</dbReference>
<dbReference type="HOGENOM" id="CLU_021542_0_2_1"/>
<evidence type="ECO:0008006" key="5">
    <source>
        <dbReference type="Google" id="ProtNLM"/>
    </source>
</evidence>
<evidence type="ECO:0000259" key="2">
    <source>
        <dbReference type="PROSITE" id="PS51886"/>
    </source>
</evidence>
<dbReference type="PANTHER" id="PTHR45774">
    <property type="entry name" value="BTB/POZ DOMAIN-CONTAINING"/>
    <property type="match status" value="1"/>
</dbReference>
<protein>
    <recommendedName>
        <fullName evidence="5">Kelch-like protein 17</fullName>
    </recommendedName>
</protein>
<organism evidence="3 4">
    <name type="scientific">Rhizophagus irregularis (strain DAOM 197198w)</name>
    <name type="common">Glomus intraradices</name>
    <dbReference type="NCBI Taxonomy" id="1432141"/>
    <lineage>
        <taxon>Eukaryota</taxon>
        <taxon>Fungi</taxon>
        <taxon>Fungi incertae sedis</taxon>
        <taxon>Mucoromycota</taxon>
        <taxon>Glomeromycotina</taxon>
        <taxon>Glomeromycetes</taxon>
        <taxon>Glomerales</taxon>
        <taxon>Glomeraceae</taxon>
        <taxon>Rhizophagus</taxon>
    </lineage>
</organism>
<proteinExistence type="predicted"/>
<dbReference type="Proteomes" id="UP000022910">
    <property type="component" value="Unassembled WGS sequence"/>
</dbReference>
<dbReference type="PROSITE" id="PS51886">
    <property type="entry name" value="TLDC"/>
    <property type="match status" value="1"/>
</dbReference>
<dbReference type="SMART" id="SM00225">
    <property type="entry name" value="BTB"/>
    <property type="match status" value="1"/>
</dbReference>
<dbReference type="Gene3D" id="3.30.710.10">
    <property type="entry name" value="Potassium Channel Kv1.1, Chain A"/>
    <property type="match status" value="1"/>
</dbReference>
<dbReference type="SUPFAM" id="SSF54695">
    <property type="entry name" value="POZ domain"/>
    <property type="match status" value="1"/>
</dbReference>
<dbReference type="Pfam" id="PF00651">
    <property type="entry name" value="BTB"/>
    <property type="match status" value="1"/>
</dbReference>
<dbReference type="CDD" id="cd18186">
    <property type="entry name" value="BTB_POZ_ZBTB_KLHL-like"/>
    <property type="match status" value="1"/>
</dbReference>
<dbReference type="EMBL" id="JEMT01030000">
    <property type="protein sequence ID" value="EXX50326.1"/>
    <property type="molecule type" value="Genomic_DNA"/>
</dbReference>
<name>A0A015JT78_RHIIW</name>
<dbReference type="Pfam" id="PF07534">
    <property type="entry name" value="TLD"/>
    <property type="match status" value="1"/>
</dbReference>
<dbReference type="InterPro" id="IPR000210">
    <property type="entry name" value="BTB/POZ_dom"/>
</dbReference>
<accession>A0A015JT78</accession>
<feature type="domain" description="TLDc" evidence="2">
    <location>
        <begin position="299"/>
        <end position="477"/>
    </location>
</feature>
<dbReference type="InterPro" id="IPR011333">
    <property type="entry name" value="SKP1/BTB/POZ_sf"/>
</dbReference>
<dbReference type="InterPro" id="IPR006571">
    <property type="entry name" value="TLDc_dom"/>
</dbReference>
<dbReference type="PROSITE" id="PS50097">
    <property type="entry name" value="BTB"/>
    <property type="match status" value="1"/>
</dbReference>